<dbReference type="Proteomes" id="UP000092461">
    <property type="component" value="Unassembled WGS sequence"/>
</dbReference>
<proteinExistence type="predicted"/>
<feature type="compositionally biased region" description="Low complexity" evidence="1">
    <location>
        <begin position="362"/>
        <end position="377"/>
    </location>
</feature>
<feature type="compositionally biased region" description="Polar residues" evidence="1">
    <location>
        <begin position="22"/>
        <end position="67"/>
    </location>
</feature>
<name>A0A1B0CS19_LUTLO</name>
<reference evidence="2" key="1">
    <citation type="submission" date="2020-05" db="UniProtKB">
        <authorList>
            <consortium name="EnsemblMetazoa"/>
        </authorList>
    </citation>
    <scope>IDENTIFICATION</scope>
    <source>
        <strain evidence="2">Jacobina</strain>
    </source>
</reference>
<feature type="region of interest" description="Disordered" evidence="1">
    <location>
        <begin position="305"/>
        <end position="383"/>
    </location>
</feature>
<keyword evidence="3" id="KW-1185">Reference proteome</keyword>
<feature type="region of interest" description="Disordered" evidence="1">
    <location>
        <begin position="1"/>
        <end position="67"/>
    </location>
</feature>
<dbReference type="VEuPathDB" id="VectorBase:LLONM1_008223"/>
<protein>
    <submittedName>
        <fullName evidence="2">Uncharacterized protein</fullName>
    </submittedName>
</protein>
<dbReference type="AlphaFoldDB" id="A0A1B0CS19"/>
<feature type="compositionally biased region" description="Polar residues" evidence="1">
    <location>
        <begin position="327"/>
        <end position="340"/>
    </location>
</feature>
<feature type="region of interest" description="Disordered" evidence="1">
    <location>
        <begin position="243"/>
        <end position="289"/>
    </location>
</feature>
<accession>A0A1B0CS19</accession>
<feature type="compositionally biased region" description="Polar residues" evidence="1">
    <location>
        <begin position="350"/>
        <end position="361"/>
    </location>
</feature>
<sequence length="410" mass="44881">MNSGKTPKTKSRKRLLKRKSSFSADSTGSPQTGTSVTSTNQFLNRNCSTPVSSTTGKDGNAWNSPQLASSPIRALSQDLYKQTGVAWQWESPRQSPLAKRRLTRRSIVVVQKDGVGEGKRMLRSQTAKKSGKNQPKENDEGGAGGFLKFREDLMTLDTSPELAPEANGSPSVEQKEKSATSKVETTADMVKYVLDGSDTFCVNGEKTIEKPKGAATCDDRDFLFDDSAIDRDLEALAKEVEAKTATVPKGPPDKGAAGESEEFVFTAEEEKKTDVAKVPPKSQMTTRNEDLKWLDDTSFDEILSQMPLDAPGTSRNASFGRHATMPAQKQTQPDVKNNVSKGIFRYDSMPTDSTTNREPAQSLSRNGSNESVSSTSSAGRCSAREIQLKRLEAKQRLLKNSLQQKKINKR</sequence>
<dbReference type="VEuPathDB" id="VectorBase:LLOJ007668"/>
<dbReference type="EnsemblMetazoa" id="LLOJ007668-RA">
    <property type="protein sequence ID" value="LLOJ007668-PA"/>
    <property type="gene ID" value="LLOJ007668"/>
</dbReference>
<evidence type="ECO:0000313" key="2">
    <source>
        <dbReference type="EnsemblMetazoa" id="LLOJ007668-PA"/>
    </source>
</evidence>
<evidence type="ECO:0000313" key="3">
    <source>
        <dbReference type="Proteomes" id="UP000092461"/>
    </source>
</evidence>
<dbReference type="EMBL" id="AJWK01025575">
    <property type="status" value="NOT_ANNOTATED_CDS"/>
    <property type="molecule type" value="Genomic_DNA"/>
</dbReference>
<evidence type="ECO:0000256" key="1">
    <source>
        <dbReference type="SAM" id="MobiDB-lite"/>
    </source>
</evidence>
<feature type="compositionally biased region" description="Basic residues" evidence="1">
    <location>
        <begin position="7"/>
        <end position="20"/>
    </location>
</feature>
<organism evidence="2 3">
    <name type="scientific">Lutzomyia longipalpis</name>
    <name type="common">Sand fly</name>
    <dbReference type="NCBI Taxonomy" id="7200"/>
    <lineage>
        <taxon>Eukaryota</taxon>
        <taxon>Metazoa</taxon>
        <taxon>Ecdysozoa</taxon>
        <taxon>Arthropoda</taxon>
        <taxon>Hexapoda</taxon>
        <taxon>Insecta</taxon>
        <taxon>Pterygota</taxon>
        <taxon>Neoptera</taxon>
        <taxon>Endopterygota</taxon>
        <taxon>Diptera</taxon>
        <taxon>Nematocera</taxon>
        <taxon>Psychodoidea</taxon>
        <taxon>Psychodidae</taxon>
        <taxon>Lutzomyia</taxon>
        <taxon>Lutzomyia</taxon>
    </lineage>
</organism>
<feature type="region of interest" description="Disordered" evidence="1">
    <location>
        <begin position="115"/>
        <end position="185"/>
    </location>
</feature>